<sequence>MSWNREEVLLLIEQYQKWPCLYAVRSKEYKNKHARVKALEEVFQAVKLVKPSISQTEIKTKFANLKTTFMQEYRKYKESFKSGAGTEDVYTPTLWYFQQMMYVADHNQIRPAVDSIETNNEDGASDDEVGLEADTCSGSTNSNDIEVLLSSYHFIFSLICIVFKDTMVWEGTVEELGTLENCATSTPANRATKRKANSGDLNVYLKSANSAISDMRTTVLQNAAAKKPKNAAFGVYVAEKLTEITDPNLRLEAEYKINQVLYNAVRQCINK</sequence>
<dbReference type="EMBL" id="JAVRBK010000002">
    <property type="protein sequence ID" value="KAK5647952.1"/>
    <property type="molecule type" value="Genomic_DNA"/>
</dbReference>
<dbReference type="Pfam" id="PF10545">
    <property type="entry name" value="MADF_DNA_bdg"/>
    <property type="match status" value="1"/>
</dbReference>
<dbReference type="InterPro" id="IPR006578">
    <property type="entry name" value="MADF-dom"/>
</dbReference>
<evidence type="ECO:0000313" key="2">
    <source>
        <dbReference type="EMBL" id="KAK5647952.1"/>
    </source>
</evidence>
<reference evidence="2 3" key="1">
    <citation type="journal article" date="2024" name="Insects">
        <title>An Improved Chromosome-Level Genome Assembly of the Firefly Pyrocoelia pectoralis.</title>
        <authorList>
            <person name="Fu X."/>
            <person name="Meyer-Rochow V.B."/>
            <person name="Ballantyne L."/>
            <person name="Zhu X."/>
        </authorList>
    </citation>
    <scope>NUCLEOTIDE SEQUENCE [LARGE SCALE GENOMIC DNA]</scope>
    <source>
        <strain evidence="2">XCY_ONT2</strain>
    </source>
</reference>
<dbReference type="PROSITE" id="PS51029">
    <property type="entry name" value="MADF"/>
    <property type="match status" value="1"/>
</dbReference>
<dbReference type="PANTHER" id="PTHR21505">
    <property type="entry name" value="MADF DOMAIN-CONTAINING PROTEIN-RELATED"/>
    <property type="match status" value="1"/>
</dbReference>
<dbReference type="PANTHER" id="PTHR21505:SF8">
    <property type="entry name" value="DPT-YFP REPRESSOR BY OVEREXPRESSION, ISOFORM D-RELATED"/>
    <property type="match status" value="1"/>
</dbReference>
<dbReference type="AlphaFoldDB" id="A0AAN7VH82"/>
<gene>
    <name evidence="2" type="ORF">RI129_002844</name>
</gene>
<keyword evidence="3" id="KW-1185">Reference proteome</keyword>
<protein>
    <recommendedName>
        <fullName evidence="1">MADF domain-containing protein</fullName>
    </recommendedName>
</protein>
<feature type="domain" description="MADF" evidence="1">
    <location>
        <begin position="10"/>
        <end position="108"/>
    </location>
</feature>
<dbReference type="Proteomes" id="UP001329430">
    <property type="component" value="Chromosome 2"/>
</dbReference>
<organism evidence="2 3">
    <name type="scientific">Pyrocoelia pectoralis</name>
    <dbReference type="NCBI Taxonomy" id="417401"/>
    <lineage>
        <taxon>Eukaryota</taxon>
        <taxon>Metazoa</taxon>
        <taxon>Ecdysozoa</taxon>
        <taxon>Arthropoda</taxon>
        <taxon>Hexapoda</taxon>
        <taxon>Insecta</taxon>
        <taxon>Pterygota</taxon>
        <taxon>Neoptera</taxon>
        <taxon>Endopterygota</taxon>
        <taxon>Coleoptera</taxon>
        <taxon>Polyphaga</taxon>
        <taxon>Elateriformia</taxon>
        <taxon>Elateroidea</taxon>
        <taxon>Lampyridae</taxon>
        <taxon>Lampyrinae</taxon>
        <taxon>Pyrocoelia</taxon>
    </lineage>
</organism>
<evidence type="ECO:0000259" key="1">
    <source>
        <dbReference type="PROSITE" id="PS51029"/>
    </source>
</evidence>
<name>A0AAN7VH82_9COLE</name>
<dbReference type="SMART" id="SM00595">
    <property type="entry name" value="MADF"/>
    <property type="match status" value="1"/>
</dbReference>
<accession>A0AAN7VH82</accession>
<proteinExistence type="predicted"/>
<evidence type="ECO:0000313" key="3">
    <source>
        <dbReference type="Proteomes" id="UP001329430"/>
    </source>
</evidence>
<comment type="caution">
    <text evidence="2">The sequence shown here is derived from an EMBL/GenBank/DDBJ whole genome shotgun (WGS) entry which is preliminary data.</text>
</comment>